<dbReference type="KEGG" id="ffu:CLAFUR5_01623"/>
<name>A0A9Q8L657_PASFU</name>
<dbReference type="OMA" id="LGWGIYP"/>
<dbReference type="InterPro" id="IPR001214">
    <property type="entry name" value="SET_dom"/>
</dbReference>
<dbReference type="SUPFAM" id="SSF82199">
    <property type="entry name" value="SET domain"/>
    <property type="match status" value="1"/>
</dbReference>
<dbReference type="InterPro" id="IPR046341">
    <property type="entry name" value="SET_dom_sf"/>
</dbReference>
<dbReference type="CDD" id="cd20071">
    <property type="entry name" value="SET_SMYD"/>
    <property type="match status" value="1"/>
</dbReference>
<dbReference type="RefSeq" id="XP_047755951.1">
    <property type="nucleotide sequence ID" value="XM_047900771.1"/>
</dbReference>
<dbReference type="GeneID" id="71981501"/>
<evidence type="ECO:0000313" key="3">
    <source>
        <dbReference type="Proteomes" id="UP000756132"/>
    </source>
</evidence>
<dbReference type="Pfam" id="PF00856">
    <property type="entry name" value="SET"/>
    <property type="match status" value="1"/>
</dbReference>
<dbReference type="PANTHER" id="PTHR12197">
    <property type="entry name" value="HISTONE-LYSINE N-METHYLTRANSFERASE SMYD"/>
    <property type="match status" value="1"/>
</dbReference>
<accession>A0A9Q8L657</accession>
<organism evidence="2 3">
    <name type="scientific">Passalora fulva</name>
    <name type="common">Tomato leaf mold</name>
    <name type="synonym">Cladosporium fulvum</name>
    <dbReference type="NCBI Taxonomy" id="5499"/>
    <lineage>
        <taxon>Eukaryota</taxon>
        <taxon>Fungi</taxon>
        <taxon>Dikarya</taxon>
        <taxon>Ascomycota</taxon>
        <taxon>Pezizomycotina</taxon>
        <taxon>Dothideomycetes</taxon>
        <taxon>Dothideomycetidae</taxon>
        <taxon>Mycosphaerellales</taxon>
        <taxon>Mycosphaerellaceae</taxon>
        <taxon>Fulvia</taxon>
    </lineage>
</organism>
<keyword evidence="3" id="KW-1185">Reference proteome</keyword>
<dbReference type="GO" id="GO:0005634">
    <property type="term" value="C:nucleus"/>
    <property type="evidence" value="ECO:0007669"/>
    <property type="project" value="TreeGrafter"/>
</dbReference>
<protein>
    <submittedName>
        <fullName evidence="2">Lysine methyltransferasw</fullName>
    </submittedName>
</protein>
<dbReference type="InterPro" id="IPR050869">
    <property type="entry name" value="H3K4_H4K5_MeTrfase"/>
</dbReference>
<dbReference type="Proteomes" id="UP000756132">
    <property type="component" value="Chromosome 1"/>
</dbReference>
<proteinExistence type="predicted"/>
<dbReference type="PANTHER" id="PTHR12197:SF294">
    <property type="entry name" value="POTENTIAL PROTEIN LYSINE METHYLTRANSFERASE SET6"/>
    <property type="match status" value="1"/>
</dbReference>
<dbReference type="AlphaFoldDB" id="A0A9Q8L657"/>
<sequence>MQVTVPWSECFEVTEITNAGRGVVATRNIAAGTLIHASGPPAFHVVFKPYAKETCAFCFAWDRGRTLPVRDNVTAKVFCTSECQARWVEEQGKLGVEAWLSLAAYARSKKNGADPDEVMSDGPQPGLDDIHTAWREAEKRAKILQKQRTATSQISKSDWKRARAVIQKMNEALDWTMLSYTLCGALYRHQHPLEWQKEVLALAMDERPYKTQHDLHVSCNSYVQLTSIMPLQLLPSLTPELCRTMLMADNHNAFGIRAGGEDSEEYMGYGVYPSSSYFNHSCSPNLSKKRVGRSWEFRAAEDIAAGEQCCITYLGGDEKDLDRQERQNRLMDVWGFECCCTRCVVEFNSTSIPI</sequence>
<evidence type="ECO:0000313" key="2">
    <source>
        <dbReference type="EMBL" id="UJO11585.1"/>
    </source>
</evidence>
<dbReference type="OrthoDB" id="1028014at2759"/>
<dbReference type="SMART" id="SM00317">
    <property type="entry name" value="SET"/>
    <property type="match status" value="1"/>
</dbReference>
<reference evidence="2" key="1">
    <citation type="submission" date="2021-12" db="EMBL/GenBank/DDBJ databases">
        <authorList>
            <person name="Zaccaron A."/>
            <person name="Stergiopoulos I."/>
        </authorList>
    </citation>
    <scope>NUCLEOTIDE SEQUENCE</scope>
    <source>
        <strain evidence="2">Race5_Kim</strain>
    </source>
</reference>
<feature type="domain" description="SET" evidence="1">
    <location>
        <begin position="9"/>
        <end position="314"/>
    </location>
</feature>
<dbReference type="Gene3D" id="2.170.270.10">
    <property type="entry name" value="SET domain"/>
    <property type="match status" value="2"/>
</dbReference>
<dbReference type="Gene3D" id="6.10.140.2220">
    <property type="match status" value="1"/>
</dbReference>
<dbReference type="EMBL" id="CP090163">
    <property type="protein sequence ID" value="UJO11585.1"/>
    <property type="molecule type" value="Genomic_DNA"/>
</dbReference>
<reference evidence="2" key="2">
    <citation type="journal article" date="2022" name="Microb. Genom.">
        <title>A chromosome-scale genome assembly of the tomato pathogen Cladosporium fulvum reveals a compartmentalized genome architecture and the presence of a dispensable chromosome.</title>
        <authorList>
            <person name="Zaccaron A.Z."/>
            <person name="Chen L.H."/>
            <person name="Samaras A."/>
            <person name="Stergiopoulos I."/>
        </authorList>
    </citation>
    <scope>NUCLEOTIDE SEQUENCE</scope>
    <source>
        <strain evidence="2">Race5_Kim</strain>
    </source>
</reference>
<gene>
    <name evidence="2" type="ORF">CLAFUR5_01623</name>
</gene>
<dbReference type="PROSITE" id="PS50280">
    <property type="entry name" value="SET"/>
    <property type="match status" value="1"/>
</dbReference>
<evidence type="ECO:0000259" key="1">
    <source>
        <dbReference type="PROSITE" id="PS50280"/>
    </source>
</evidence>